<evidence type="ECO:0000259" key="3">
    <source>
        <dbReference type="PROSITE" id="PS50954"/>
    </source>
</evidence>
<dbReference type="Proteomes" id="UP000594262">
    <property type="component" value="Unplaced"/>
</dbReference>
<dbReference type="InterPro" id="IPR011015">
    <property type="entry name" value="LEM/LEM-like_dom_sf"/>
</dbReference>
<dbReference type="Gene3D" id="1.10.720.40">
    <property type="match status" value="1"/>
</dbReference>
<dbReference type="SUPFAM" id="SSF63451">
    <property type="entry name" value="LEM domain"/>
    <property type="match status" value="1"/>
</dbReference>
<proteinExistence type="predicted"/>
<keyword evidence="2" id="KW-1133">Transmembrane helix</keyword>
<protein>
    <recommendedName>
        <fullName evidence="3">LEM domain-containing protein</fullName>
    </recommendedName>
</protein>
<feature type="compositionally biased region" description="Polar residues" evidence="1">
    <location>
        <begin position="97"/>
        <end position="115"/>
    </location>
</feature>
<dbReference type="GeneID" id="136819137"/>
<evidence type="ECO:0000313" key="4">
    <source>
        <dbReference type="EnsemblMetazoa" id="CLYHEMP016838.1"/>
    </source>
</evidence>
<evidence type="ECO:0000313" key="5">
    <source>
        <dbReference type="Proteomes" id="UP000594262"/>
    </source>
</evidence>
<dbReference type="SMART" id="SM00540">
    <property type="entry name" value="LEM"/>
    <property type="match status" value="1"/>
</dbReference>
<dbReference type="PANTHER" id="PTHR12019:SF9">
    <property type="entry name" value="THYMOPOIETIN"/>
    <property type="match status" value="1"/>
</dbReference>
<dbReference type="FunFam" id="1.10.720.40:FF:000001">
    <property type="entry name" value="LEM domain containing 2, isoform CRA_a"/>
    <property type="match status" value="1"/>
</dbReference>
<name>A0A7M5X2N0_9CNID</name>
<keyword evidence="2" id="KW-0812">Transmembrane</keyword>
<evidence type="ECO:0000256" key="2">
    <source>
        <dbReference type="SAM" id="Phobius"/>
    </source>
</evidence>
<evidence type="ECO:0000256" key="1">
    <source>
        <dbReference type="SAM" id="MobiDB-lite"/>
    </source>
</evidence>
<dbReference type="AlphaFoldDB" id="A0A7M5X2N0"/>
<dbReference type="InterPro" id="IPR051656">
    <property type="entry name" value="LEM_domain"/>
</dbReference>
<accession>A0A7M5X2N0</accession>
<dbReference type="CDD" id="cd12934">
    <property type="entry name" value="LEM"/>
    <property type="match status" value="1"/>
</dbReference>
<feature type="domain" description="LEM" evidence="3">
    <location>
        <begin position="1"/>
        <end position="44"/>
    </location>
</feature>
<feature type="transmembrane region" description="Helical" evidence="2">
    <location>
        <begin position="156"/>
        <end position="175"/>
    </location>
</feature>
<dbReference type="PANTHER" id="PTHR12019">
    <property type="entry name" value="LAMINA-ASSOCIATED POLYPEPTIDE THYMOPOIETIN"/>
    <property type="match status" value="1"/>
</dbReference>
<dbReference type="InterPro" id="IPR003887">
    <property type="entry name" value="LEM_dom"/>
</dbReference>
<sequence length="188" mass="20855">MDVSDYSDAEIKQSLQEFGVTCGPLTSTTRAVYAKKLSKLIATSSSQSEPEVVQARQTISDEDFYSSEETVTTRSRSSQQIKKIIELDTTDAPMPKLTTNISTPRSYTPDGSNLTRRPLSTPHRPATKVSSIQKTSTSAVTNSTGNKKGILSYCRYLLPVLVVLILLMLLVYYHMEEGGFKELTSRFK</sequence>
<organism evidence="4 5">
    <name type="scientific">Clytia hemisphaerica</name>
    <dbReference type="NCBI Taxonomy" id="252671"/>
    <lineage>
        <taxon>Eukaryota</taxon>
        <taxon>Metazoa</taxon>
        <taxon>Cnidaria</taxon>
        <taxon>Hydrozoa</taxon>
        <taxon>Hydroidolina</taxon>
        <taxon>Leptothecata</taxon>
        <taxon>Obeliida</taxon>
        <taxon>Clytiidae</taxon>
        <taxon>Clytia</taxon>
    </lineage>
</organism>
<dbReference type="RefSeq" id="XP_066931412.1">
    <property type="nucleotide sequence ID" value="XM_067075311.1"/>
</dbReference>
<dbReference type="OrthoDB" id="6363067at2759"/>
<dbReference type="Pfam" id="PF03020">
    <property type="entry name" value="LEM"/>
    <property type="match status" value="1"/>
</dbReference>
<keyword evidence="5" id="KW-1185">Reference proteome</keyword>
<keyword evidence="2" id="KW-0472">Membrane</keyword>
<feature type="region of interest" description="Disordered" evidence="1">
    <location>
        <begin position="94"/>
        <end position="141"/>
    </location>
</feature>
<reference evidence="4" key="1">
    <citation type="submission" date="2021-01" db="UniProtKB">
        <authorList>
            <consortium name="EnsemblMetazoa"/>
        </authorList>
    </citation>
    <scope>IDENTIFICATION</scope>
</reference>
<dbReference type="EnsemblMetazoa" id="CLYHEMT016838.1">
    <property type="protein sequence ID" value="CLYHEMP016838.1"/>
    <property type="gene ID" value="CLYHEMG016838"/>
</dbReference>
<feature type="compositionally biased region" description="Polar residues" evidence="1">
    <location>
        <begin position="128"/>
        <end position="141"/>
    </location>
</feature>
<dbReference type="PROSITE" id="PS50954">
    <property type="entry name" value="LEM"/>
    <property type="match status" value="1"/>
</dbReference>